<evidence type="ECO:0000313" key="6">
    <source>
        <dbReference type="Proteomes" id="UP000535501"/>
    </source>
</evidence>
<proteinExistence type="predicted"/>
<name>A0A7X0DCV0_9HYPH</name>
<protein>
    <submittedName>
        <fullName evidence="5">ArsR family transcriptional regulator</fullName>
    </submittedName>
</protein>
<keyword evidence="2" id="KW-0238">DNA-binding</keyword>
<dbReference type="EMBL" id="JACHEJ010000001">
    <property type="protein sequence ID" value="MBB6178519.1"/>
    <property type="molecule type" value="Genomic_DNA"/>
</dbReference>
<dbReference type="SMART" id="SM00418">
    <property type="entry name" value="HTH_ARSR"/>
    <property type="match status" value="1"/>
</dbReference>
<keyword evidence="1" id="KW-0805">Transcription regulation</keyword>
<comment type="caution">
    <text evidence="5">The sequence shown here is derived from an EMBL/GenBank/DDBJ whole genome shotgun (WGS) entry which is preliminary data.</text>
</comment>
<reference evidence="5 6" key="1">
    <citation type="submission" date="2020-08" db="EMBL/GenBank/DDBJ databases">
        <title>Genomic Encyclopedia of Type Strains, Phase IV (KMG-IV): sequencing the most valuable type-strain genomes for metagenomic binning, comparative biology and taxonomic classification.</title>
        <authorList>
            <person name="Goeker M."/>
        </authorList>
    </citation>
    <scope>NUCLEOTIDE SEQUENCE [LARGE SCALE GENOMIC DNA]</scope>
    <source>
        <strain evidence="5 6">DSM 102134</strain>
    </source>
</reference>
<keyword evidence="3" id="KW-0804">Transcription</keyword>
<dbReference type="PANTHER" id="PTHR33154:SF33">
    <property type="entry name" value="TRANSCRIPTIONAL REPRESSOR SDPR"/>
    <property type="match status" value="1"/>
</dbReference>
<evidence type="ECO:0000256" key="1">
    <source>
        <dbReference type="ARBA" id="ARBA00023015"/>
    </source>
</evidence>
<accession>A0A7X0DCV0</accession>
<organism evidence="5 6">
    <name type="scientific">Pseudorhizobium flavum</name>
    <dbReference type="NCBI Taxonomy" id="1335061"/>
    <lineage>
        <taxon>Bacteria</taxon>
        <taxon>Pseudomonadati</taxon>
        <taxon>Pseudomonadota</taxon>
        <taxon>Alphaproteobacteria</taxon>
        <taxon>Hyphomicrobiales</taxon>
        <taxon>Rhizobiaceae</taxon>
        <taxon>Rhizobium/Agrobacterium group</taxon>
        <taxon>Pseudorhizobium</taxon>
    </lineage>
</organism>
<dbReference type="InterPro" id="IPR036390">
    <property type="entry name" value="WH_DNA-bd_sf"/>
</dbReference>
<evidence type="ECO:0000313" key="5">
    <source>
        <dbReference type="EMBL" id="MBB6178519.1"/>
    </source>
</evidence>
<evidence type="ECO:0000259" key="4">
    <source>
        <dbReference type="PROSITE" id="PS50987"/>
    </source>
</evidence>
<dbReference type="RefSeq" id="WP_210308136.1">
    <property type="nucleotide sequence ID" value="NZ_JACHEJ010000001.1"/>
</dbReference>
<dbReference type="PANTHER" id="PTHR33154">
    <property type="entry name" value="TRANSCRIPTIONAL REGULATOR, ARSR FAMILY"/>
    <property type="match status" value="1"/>
</dbReference>
<dbReference type="NCBIfam" id="NF033788">
    <property type="entry name" value="HTH_metalloreg"/>
    <property type="match status" value="1"/>
</dbReference>
<dbReference type="GO" id="GO:0003700">
    <property type="term" value="F:DNA-binding transcription factor activity"/>
    <property type="evidence" value="ECO:0007669"/>
    <property type="project" value="InterPro"/>
</dbReference>
<feature type="domain" description="HTH arsR-type" evidence="4">
    <location>
        <begin position="1"/>
        <end position="104"/>
    </location>
</feature>
<dbReference type="Gene3D" id="1.10.10.10">
    <property type="entry name" value="Winged helix-like DNA-binding domain superfamily/Winged helix DNA-binding domain"/>
    <property type="match status" value="1"/>
</dbReference>
<dbReference type="CDD" id="cd00090">
    <property type="entry name" value="HTH_ARSR"/>
    <property type="match status" value="1"/>
</dbReference>
<keyword evidence="6" id="KW-1185">Reference proteome</keyword>
<dbReference type="InterPro" id="IPR011991">
    <property type="entry name" value="ArsR-like_HTH"/>
</dbReference>
<dbReference type="InterPro" id="IPR001845">
    <property type="entry name" value="HTH_ArsR_DNA-bd_dom"/>
</dbReference>
<dbReference type="PROSITE" id="PS50987">
    <property type="entry name" value="HTH_ARSR_2"/>
    <property type="match status" value="1"/>
</dbReference>
<sequence length="104" mass="12006">MDDITSIDHVDILKVLAHPTRLEFLNWMREPEKHFTSQLHPLEMGICSQQFEKRCGLSQSTVSAHLAALDRAGLVEISRVGQWSFYRRNEPAIQAFLSELKDRL</sequence>
<dbReference type="AlphaFoldDB" id="A0A7X0DCV0"/>
<dbReference type="InterPro" id="IPR051081">
    <property type="entry name" value="HTH_MetalResp_TranReg"/>
</dbReference>
<dbReference type="Pfam" id="PF01022">
    <property type="entry name" value="HTH_5"/>
    <property type="match status" value="1"/>
</dbReference>
<dbReference type="InterPro" id="IPR036388">
    <property type="entry name" value="WH-like_DNA-bd_sf"/>
</dbReference>
<evidence type="ECO:0000256" key="2">
    <source>
        <dbReference type="ARBA" id="ARBA00023125"/>
    </source>
</evidence>
<dbReference type="GO" id="GO:0003677">
    <property type="term" value="F:DNA binding"/>
    <property type="evidence" value="ECO:0007669"/>
    <property type="project" value="UniProtKB-KW"/>
</dbReference>
<dbReference type="Proteomes" id="UP000535501">
    <property type="component" value="Unassembled WGS sequence"/>
</dbReference>
<dbReference type="SUPFAM" id="SSF46785">
    <property type="entry name" value="Winged helix' DNA-binding domain"/>
    <property type="match status" value="1"/>
</dbReference>
<evidence type="ECO:0000256" key="3">
    <source>
        <dbReference type="ARBA" id="ARBA00023163"/>
    </source>
</evidence>
<gene>
    <name evidence="5" type="ORF">HNQ75_000462</name>
</gene>